<comment type="catalytic activity">
    <reaction evidence="8">
        <text>L-seryl-[protein] + ATP = O-phospho-L-seryl-[protein] + ADP + H(+)</text>
        <dbReference type="Rhea" id="RHEA:17989"/>
        <dbReference type="Rhea" id="RHEA-COMP:9863"/>
        <dbReference type="Rhea" id="RHEA-COMP:11604"/>
        <dbReference type="ChEBI" id="CHEBI:15378"/>
        <dbReference type="ChEBI" id="CHEBI:29999"/>
        <dbReference type="ChEBI" id="CHEBI:30616"/>
        <dbReference type="ChEBI" id="CHEBI:83421"/>
        <dbReference type="ChEBI" id="CHEBI:456216"/>
        <dbReference type="EC" id="2.7.11.11"/>
    </reaction>
</comment>
<evidence type="ECO:0000256" key="2">
    <source>
        <dbReference type="ARBA" id="ARBA00022527"/>
    </source>
</evidence>
<keyword evidence="6 9" id="KW-0067">ATP-binding</keyword>
<dbReference type="InterPro" id="IPR011009">
    <property type="entry name" value="Kinase-like_dom_sf"/>
</dbReference>
<dbReference type="PROSITE" id="PS00107">
    <property type="entry name" value="PROTEIN_KINASE_ATP"/>
    <property type="match status" value="1"/>
</dbReference>
<evidence type="ECO:0000256" key="8">
    <source>
        <dbReference type="ARBA" id="ARBA00047454"/>
    </source>
</evidence>
<comment type="similarity">
    <text evidence="10">Belongs to the protein kinase superfamily.</text>
</comment>
<dbReference type="InterPro" id="IPR000961">
    <property type="entry name" value="AGC-kinase_C"/>
</dbReference>
<keyword evidence="5" id="KW-0418">Kinase</keyword>
<dbReference type="InterPro" id="IPR017441">
    <property type="entry name" value="Protein_kinase_ATP_BS"/>
</dbReference>
<comment type="catalytic activity">
    <reaction evidence="7">
        <text>L-threonyl-[protein] + ATP = O-phospho-L-threonyl-[protein] + ADP + H(+)</text>
        <dbReference type="Rhea" id="RHEA:46608"/>
        <dbReference type="Rhea" id="RHEA-COMP:11060"/>
        <dbReference type="Rhea" id="RHEA-COMP:11605"/>
        <dbReference type="ChEBI" id="CHEBI:15378"/>
        <dbReference type="ChEBI" id="CHEBI:30013"/>
        <dbReference type="ChEBI" id="CHEBI:30616"/>
        <dbReference type="ChEBI" id="CHEBI:61977"/>
        <dbReference type="ChEBI" id="CHEBI:456216"/>
        <dbReference type="EC" id="2.7.11.11"/>
    </reaction>
</comment>
<evidence type="ECO:0000256" key="7">
    <source>
        <dbReference type="ARBA" id="ARBA00047292"/>
    </source>
</evidence>
<evidence type="ECO:0000256" key="9">
    <source>
        <dbReference type="PROSITE-ProRule" id="PRU10141"/>
    </source>
</evidence>
<dbReference type="SUPFAM" id="SSF56112">
    <property type="entry name" value="Protein kinase-like (PK-like)"/>
    <property type="match status" value="1"/>
</dbReference>
<dbReference type="GO" id="GO:0005952">
    <property type="term" value="C:cAMP-dependent protein kinase complex"/>
    <property type="evidence" value="ECO:0007669"/>
    <property type="project" value="TreeGrafter"/>
</dbReference>
<protein>
    <recommendedName>
        <fullName evidence="1">cAMP-dependent protein kinase</fullName>
        <ecNumber evidence="1">2.7.11.11</ecNumber>
    </recommendedName>
</protein>
<evidence type="ECO:0000256" key="6">
    <source>
        <dbReference type="ARBA" id="ARBA00022840"/>
    </source>
</evidence>
<feature type="domain" description="Protein kinase" evidence="11">
    <location>
        <begin position="91"/>
        <end position="348"/>
    </location>
</feature>
<dbReference type="AlphaFoldDB" id="A0A1B6L993"/>
<sequence length="374" mass="43076">MKIIMAEEGIKESEDHERKISGAHSFSVAEFGSLITQRKLTKRSYVQLIEKLPSIGPLQIVDLNDFLAKSKIDFEILYKDKTVFDFKISDFKIIQKLGTGGFGKVVLAEMKSDNENLYAIKAIDKKSIVKQKLFASVYNEKRVLQSLNFPFVVYLKYFFVDYHYLYFVMPYVPGGDFSDYLSKQLTLSESHAQFYMSQLVLALEYLHYLGLIHRDVKPENIMIDALGYIKLADFGLCTRCYGNDRAWTIAGTPYYMAPEIIMSKGYDCSVDWWALGAIIYAICSGNVPFYNENTKTTYELILSCKYEIPKTFSHHLKHLLKRLLVTAPEMRIANRAKGSNEIKAHSWFKNIDWLKIVNRTIEAPYIPDISAQKI</sequence>
<keyword evidence="3" id="KW-0808">Transferase</keyword>
<evidence type="ECO:0000256" key="10">
    <source>
        <dbReference type="RuleBase" id="RU000304"/>
    </source>
</evidence>
<feature type="non-terminal residue" evidence="13">
    <location>
        <position position="374"/>
    </location>
</feature>
<evidence type="ECO:0000313" key="13">
    <source>
        <dbReference type="EMBL" id="JAT20104.1"/>
    </source>
</evidence>
<reference evidence="13" key="1">
    <citation type="submission" date="2015-11" db="EMBL/GenBank/DDBJ databases">
        <title>De novo transcriptome assembly of four potential Pierce s Disease insect vectors from Arizona vineyards.</title>
        <authorList>
            <person name="Tassone E.E."/>
        </authorList>
    </citation>
    <scope>NUCLEOTIDE SEQUENCE</scope>
</reference>
<accession>A0A1B6L993</accession>
<evidence type="ECO:0000256" key="3">
    <source>
        <dbReference type="ARBA" id="ARBA00022679"/>
    </source>
</evidence>
<feature type="domain" description="AGC-kinase C-terminal" evidence="12">
    <location>
        <begin position="349"/>
        <end position="374"/>
    </location>
</feature>
<evidence type="ECO:0000256" key="1">
    <source>
        <dbReference type="ARBA" id="ARBA00012444"/>
    </source>
</evidence>
<dbReference type="GO" id="GO:0005524">
    <property type="term" value="F:ATP binding"/>
    <property type="evidence" value="ECO:0007669"/>
    <property type="project" value="UniProtKB-UniRule"/>
</dbReference>
<dbReference type="Gene3D" id="3.30.200.20">
    <property type="entry name" value="Phosphorylase Kinase, domain 1"/>
    <property type="match status" value="1"/>
</dbReference>
<keyword evidence="4 9" id="KW-0547">Nucleotide-binding</keyword>
<dbReference type="InterPro" id="IPR008271">
    <property type="entry name" value="Ser/Thr_kinase_AS"/>
</dbReference>
<evidence type="ECO:0000256" key="5">
    <source>
        <dbReference type="ARBA" id="ARBA00022777"/>
    </source>
</evidence>
<feature type="binding site" evidence="9">
    <location>
        <position position="130"/>
    </location>
    <ligand>
        <name>ATP</name>
        <dbReference type="ChEBI" id="CHEBI:30616"/>
    </ligand>
</feature>
<dbReference type="InterPro" id="IPR000719">
    <property type="entry name" value="Prot_kinase_dom"/>
</dbReference>
<gene>
    <name evidence="13" type="ORF">g.15649</name>
</gene>
<dbReference type="GO" id="GO:0005829">
    <property type="term" value="C:cytosol"/>
    <property type="evidence" value="ECO:0007669"/>
    <property type="project" value="TreeGrafter"/>
</dbReference>
<dbReference type="PANTHER" id="PTHR24353:SF153">
    <property type="entry name" value="CAMP-DEPENDENT PROTEIN KINASE CATALYTIC SUBUNIT 1"/>
    <property type="match status" value="1"/>
</dbReference>
<proteinExistence type="inferred from homology"/>
<dbReference type="FunFam" id="1.10.510.10:FF:000210">
    <property type="entry name" value="Non-specific serine/threonine protein kinase"/>
    <property type="match status" value="1"/>
</dbReference>
<organism evidence="13">
    <name type="scientific">Graphocephala atropunctata</name>
    <dbReference type="NCBI Taxonomy" id="36148"/>
    <lineage>
        <taxon>Eukaryota</taxon>
        <taxon>Metazoa</taxon>
        <taxon>Ecdysozoa</taxon>
        <taxon>Arthropoda</taxon>
        <taxon>Hexapoda</taxon>
        <taxon>Insecta</taxon>
        <taxon>Pterygota</taxon>
        <taxon>Neoptera</taxon>
        <taxon>Paraneoptera</taxon>
        <taxon>Hemiptera</taxon>
        <taxon>Auchenorrhyncha</taxon>
        <taxon>Membracoidea</taxon>
        <taxon>Cicadellidae</taxon>
        <taxon>Cicadellinae</taxon>
        <taxon>Cicadellini</taxon>
        <taxon>Graphocephala</taxon>
    </lineage>
</organism>
<dbReference type="EMBL" id="GEBQ01019873">
    <property type="protein sequence ID" value="JAT20104.1"/>
    <property type="molecule type" value="Transcribed_RNA"/>
</dbReference>
<keyword evidence="2 10" id="KW-0723">Serine/threonine-protein kinase</keyword>
<dbReference type="PROSITE" id="PS51285">
    <property type="entry name" value="AGC_KINASE_CTER"/>
    <property type="match status" value="1"/>
</dbReference>
<dbReference type="SMART" id="SM00220">
    <property type="entry name" value="S_TKc"/>
    <property type="match status" value="1"/>
</dbReference>
<evidence type="ECO:0000259" key="11">
    <source>
        <dbReference type="PROSITE" id="PS50011"/>
    </source>
</evidence>
<dbReference type="GO" id="GO:0004691">
    <property type="term" value="F:cAMP-dependent protein kinase activity"/>
    <property type="evidence" value="ECO:0007669"/>
    <property type="project" value="UniProtKB-EC"/>
</dbReference>
<dbReference type="GO" id="GO:0005634">
    <property type="term" value="C:nucleus"/>
    <property type="evidence" value="ECO:0007669"/>
    <property type="project" value="TreeGrafter"/>
</dbReference>
<evidence type="ECO:0000259" key="12">
    <source>
        <dbReference type="PROSITE" id="PS51285"/>
    </source>
</evidence>
<dbReference type="PANTHER" id="PTHR24353">
    <property type="entry name" value="CYCLIC NUCLEOTIDE-DEPENDENT PROTEIN KINASE"/>
    <property type="match status" value="1"/>
</dbReference>
<dbReference type="PROSITE" id="PS00108">
    <property type="entry name" value="PROTEIN_KINASE_ST"/>
    <property type="match status" value="1"/>
</dbReference>
<dbReference type="EC" id="2.7.11.11" evidence="1"/>
<dbReference type="Pfam" id="PF00069">
    <property type="entry name" value="Pkinase"/>
    <property type="match status" value="1"/>
</dbReference>
<dbReference type="PROSITE" id="PS50011">
    <property type="entry name" value="PROTEIN_KINASE_DOM"/>
    <property type="match status" value="1"/>
</dbReference>
<name>A0A1B6L993_9HEMI</name>
<evidence type="ECO:0000256" key="4">
    <source>
        <dbReference type="ARBA" id="ARBA00022741"/>
    </source>
</evidence>
<dbReference type="Gene3D" id="1.10.510.10">
    <property type="entry name" value="Transferase(Phosphotransferase) domain 1"/>
    <property type="match status" value="1"/>
</dbReference>